<gene>
    <name evidence="2" type="ORF">SDC9_79881</name>
</gene>
<evidence type="ECO:0000313" key="2">
    <source>
        <dbReference type="EMBL" id="MPM33308.1"/>
    </source>
</evidence>
<comment type="caution">
    <text evidence="2">The sequence shown here is derived from an EMBL/GenBank/DDBJ whole genome shotgun (WGS) entry which is preliminary data.</text>
</comment>
<organism evidence="2">
    <name type="scientific">bioreactor metagenome</name>
    <dbReference type="NCBI Taxonomy" id="1076179"/>
    <lineage>
        <taxon>unclassified sequences</taxon>
        <taxon>metagenomes</taxon>
        <taxon>ecological metagenomes</taxon>
    </lineage>
</organism>
<sequence length="1009" mass="113687">MKHQQIAIAHAGVEGRLVRPEMTLQIGHQRPGLDLIEMARRIVEQNAVRRHRNQIAAPGDVIRPEFDSLAHGFNGTAAGIILFGIKAQHRHIGHVGGGGQPVRQGEKSAAGAFAGDGVHGGRFRKFQRRLAAEFGNRQIGHAVGQKNHSFTHLQTLDRLRQYNFVNHSAGGFRRYRRQLDGLAAAGEAGDDFHRRLRHMKKVGQESDQRGIGGAIHRRRGQSDFQRAVMPLHHRIARGARLDVTAQPATAAAGNKPVTGAGCRGHRRLLSRHRRRSFRSGRDFRRDGFLHDGFARRRIFRRTGIDGGLAPEQDIDFDGTQGFAFQQRLRQLFQLIAMGSQQFAGPVERRINQISDLDVDFPRSRLAGIMHRRRIEPDMHMFAEVTVFDRADLVVHPVDADHHPRQAADHFDILRGAGGDVADHLLLGHAAAQTHGHLVEQFQLAFGIDIFLRHRERRAEIGLAARNDRHLMQRLGVFAIQPHQRVPRFVIRRQAAFAVGDPAAAPFPAEADLVARLLHVALENAVAVFARRQQRRLIAQIGQIGAAESRRRLRHHVEIDFGVEPDIFAVHRENLPPPADIGQIKHHLAVEPARPEQRRIEHVGPVGGRQHDHIGTIFQPVHFDQHGVQSLFALVVAAAQSREAGAPYGVDFIDENQAGAVAAGMIEHVAHPAGTDPDEHFHEVRTRNREKRHLGLACHRLGQHRFARSRRPDQQAAARNLAAEQLEFERVLEVFDDFLNFFLGLVGSGHVAEAHIELIGRNHPRPRLAELHGIAVGHLDLPRKQDVNHRRDDQHRQDQRDQPGEPVILLDDRNLGPLQRLIEAGAFDDPGFELAQRRGVFTLQPGRLKLLGRQLVFAFDIEHRIGFRRHLGRGHFARVQPLLETALVPLGHLARAGFVPPEEQHEAAQNQQPEDQRHRRLAARQPSVAEAGNRRFFRPLGRLLVIRIHKKNVLPKNDRSHSYKKPSASTIRSIRTKRGRFFQKLHPNRDLRRPDTAPGAAMRPFKPTDW</sequence>
<protein>
    <submittedName>
        <fullName evidence="2">Uncharacterized protein</fullName>
    </submittedName>
</protein>
<dbReference type="EMBL" id="VSSQ01006620">
    <property type="protein sequence ID" value="MPM33308.1"/>
    <property type="molecule type" value="Genomic_DNA"/>
</dbReference>
<feature type="region of interest" description="Disordered" evidence="1">
    <location>
        <begin position="955"/>
        <end position="1009"/>
    </location>
</feature>
<name>A0A644YZ42_9ZZZZ</name>
<evidence type="ECO:0000256" key="1">
    <source>
        <dbReference type="SAM" id="MobiDB-lite"/>
    </source>
</evidence>
<dbReference type="AlphaFoldDB" id="A0A644YZ42"/>
<feature type="compositionally biased region" description="Basic and acidic residues" evidence="1">
    <location>
        <begin position="781"/>
        <end position="802"/>
    </location>
</feature>
<feature type="region of interest" description="Disordered" evidence="1">
    <location>
        <begin position="900"/>
        <end position="926"/>
    </location>
</feature>
<feature type="compositionally biased region" description="Basic residues" evidence="1">
    <location>
        <begin position="973"/>
        <end position="982"/>
    </location>
</feature>
<accession>A0A644YZ42</accession>
<reference evidence="2" key="1">
    <citation type="submission" date="2019-08" db="EMBL/GenBank/DDBJ databases">
        <authorList>
            <person name="Kucharzyk K."/>
            <person name="Murdoch R.W."/>
            <person name="Higgins S."/>
            <person name="Loffler F."/>
        </authorList>
    </citation>
    <scope>NUCLEOTIDE SEQUENCE</scope>
</reference>
<proteinExistence type="predicted"/>
<feature type="region of interest" description="Disordered" evidence="1">
    <location>
        <begin position="781"/>
        <end position="806"/>
    </location>
</feature>